<dbReference type="EMBL" id="JXWY01000042">
    <property type="protein sequence ID" value="KIX90523.1"/>
    <property type="molecule type" value="Genomic_DNA"/>
</dbReference>
<evidence type="ECO:0000313" key="1">
    <source>
        <dbReference type="EMBL" id="KIX90523.1"/>
    </source>
</evidence>
<gene>
    <name evidence="2" type="ORF">NCTC13832_01724</name>
    <name evidence="1" type="ORF">TP70_07495</name>
</gene>
<dbReference type="RefSeq" id="WP_044360696.1">
    <property type="nucleotide sequence ID" value="NZ_JXWY01000042.1"/>
</dbReference>
<dbReference type="EMBL" id="UHDT01000001">
    <property type="protein sequence ID" value="SUM57994.1"/>
    <property type="molecule type" value="Genomic_DNA"/>
</dbReference>
<reference evidence="2 4" key="2">
    <citation type="submission" date="2018-06" db="EMBL/GenBank/DDBJ databases">
        <authorList>
            <consortium name="Pathogen Informatics"/>
            <person name="Doyle S."/>
        </authorList>
    </citation>
    <scope>NUCLEOTIDE SEQUENCE [LARGE SCALE GENOMIC DNA]</scope>
    <source>
        <strain evidence="2 4">NCTC13832</strain>
    </source>
</reference>
<evidence type="ECO:0000313" key="3">
    <source>
        <dbReference type="Proteomes" id="UP000032366"/>
    </source>
</evidence>
<dbReference type="Proteomes" id="UP000254100">
    <property type="component" value="Unassembled WGS sequence"/>
</dbReference>
<evidence type="ECO:0000313" key="2">
    <source>
        <dbReference type="EMBL" id="SUM57994.1"/>
    </source>
</evidence>
<reference evidence="1 3" key="1">
    <citation type="submission" date="2015-01" db="EMBL/GenBank/DDBJ databases">
        <authorList>
            <person name="Guo J."/>
        </authorList>
    </citation>
    <scope>NUCLEOTIDE SEQUENCE [LARGE SCALE GENOMIC DNA]</scope>
    <source>
        <strain evidence="1 3">DSM 22147</strain>
    </source>
</reference>
<dbReference type="AlphaFoldDB" id="A0A0D6XRS2"/>
<name>A0A0D6XRS2_9STAP</name>
<sequence>MKQLNVTELKGINGGDTWGNVKDGLSDMRVGYTEGLDEWQGDTNKNGWAGRIAGKVAGGVRSLADGIANG</sequence>
<organism evidence="2 4">
    <name type="scientific">Staphylococcus microti</name>
    <dbReference type="NCBI Taxonomy" id="569857"/>
    <lineage>
        <taxon>Bacteria</taxon>
        <taxon>Bacillati</taxon>
        <taxon>Bacillota</taxon>
        <taxon>Bacilli</taxon>
        <taxon>Bacillales</taxon>
        <taxon>Staphylococcaceae</taxon>
        <taxon>Staphylococcus</taxon>
    </lineage>
</organism>
<keyword evidence="3" id="KW-1185">Reference proteome</keyword>
<dbReference type="Proteomes" id="UP000032366">
    <property type="component" value="Unassembled WGS sequence"/>
</dbReference>
<accession>A0A0D6XRS2</accession>
<proteinExistence type="predicted"/>
<protein>
    <submittedName>
        <fullName evidence="2">Uncharacterized protein</fullName>
    </submittedName>
</protein>
<evidence type="ECO:0000313" key="4">
    <source>
        <dbReference type="Proteomes" id="UP000254100"/>
    </source>
</evidence>
<dbReference type="OrthoDB" id="3465773at2"/>